<keyword evidence="15" id="KW-1185">Reference proteome</keyword>
<evidence type="ECO:0000256" key="5">
    <source>
        <dbReference type="ARBA" id="ARBA00022801"/>
    </source>
</evidence>
<dbReference type="Gene3D" id="3.40.390.10">
    <property type="entry name" value="Collagenase (Catalytic Domain)"/>
    <property type="match status" value="1"/>
</dbReference>
<evidence type="ECO:0000259" key="13">
    <source>
        <dbReference type="Pfam" id="PF14368"/>
    </source>
</evidence>
<keyword evidence="7" id="KW-0809">Transit peptide</keyword>
<keyword evidence="8 10" id="KW-0482">Metalloprotease</keyword>
<dbReference type="Gene3D" id="1.10.1370.10">
    <property type="entry name" value="Neurolysin, domain 3"/>
    <property type="match status" value="2"/>
</dbReference>
<keyword evidence="5 10" id="KW-0378">Hydrolase</keyword>
<dbReference type="InterPro" id="IPR045090">
    <property type="entry name" value="Pept_M3A_M3B"/>
</dbReference>
<evidence type="ECO:0000256" key="8">
    <source>
        <dbReference type="ARBA" id="ARBA00023049"/>
    </source>
</evidence>
<keyword evidence="9" id="KW-0496">Mitochondrion</keyword>
<sequence length="932" mass="104445">MAMRMAAAAAVALVAVMGVLAPRAAAQTTPNCAAKLVPCSQYINTTGTPPDTCCGPLKDAVQNDLKCLCDLYATPEIFKAFNISLDAALGLSKRCGLNDTTAACKGGIFQHLINSDQMQKPFSYTVSSRFTLRWWQWQWQQRRSSHSVSRFPRIDELVPGFVIITEPLVHFHMELEAATTVRAPVEVSVLRWLRLQNADDEVSGEQPEKYTGVTSTARLPIPLSVAPELRRAAAETEAERAAQRRRHKSRGYINYKQRETQHGSFKVALKADQLSARRNALACRRHPSRRCGGVLHSLGEAGDGAIRLRRAAHGEGVPPLRGRRHPAVCSVIDSAELCRNTHPDREFVEEADKASMRIYEHLQYLNTNTTLYNAILKAEGESVLLTEEARRAATTLRIDFEKGGIHLPKDKLENANQLNLEIAQLGRKFNENVMNKPGFVDVYPASRIPRNMQRLFKSVSRFNTSKQMNTEKQKGLRIVTESGNLSSALRWISDEKVRKQVYIVGNSEPHENIGVLNELIHARDELAKIMGCKSYAEFAIRPNMAASADVVMSFLEDLSNIVKYKAEEEFKIIQNFKRRTCNEKSANLEPWDEDYFIGMMKSSVYDLDASVIAKYFPLSQCLKGLNVLVESLFGATFHQIPTRDGESWHPDVIKLCLHHPDEGDLGFMYLDLYSRKGKHPGCAHFAVQGGWRLSDSNYQLPIIALVCNFSGACGITARLNHGDVETLFHENISISLVLGLLLMSLKPPSNLFEYYAWDYRVLKTFALDETTGDAIPEKLVKALNASRNMFPATELQRQIFYSIMDLTLFGEQASKPMDTISTVADLRRKHTSWKYAEGTHWHTRFTHLITYGAGYYSYLYARCFATTIWQEVCQEDPLSRSAGSAIRDKFLRFGGSKDPSSLLKDFAGDAIIRNSGSGIIPNIGSLCKEIGL</sequence>
<dbReference type="Gene3D" id="1.10.110.10">
    <property type="entry name" value="Plant lipid-transfer and hydrophobic proteins"/>
    <property type="match status" value="1"/>
</dbReference>
<evidence type="ECO:0000256" key="7">
    <source>
        <dbReference type="ARBA" id="ARBA00022946"/>
    </source>
</evidence>
<dbReference type="InterPro" id="IPR033851">
    <property type="entry name" value="M3A_MIP"/>
</dbReference>
<comment type="caution">
    <text evidence="14">The sequence shown here is derived from an EMBL/GenBank/DDBJ whole genome shotgun (WGS) entry which is preliminary data.</text>
</comment>
<dbReference type="InterPro" id="IPR036312">
    <property type="entry name" value="Bifun_inhib/LTP/seed_sf"/>
</dbReference>
<dbReference type="PANTHER" id="PTHR11804:SF79">
    <property type="entry name" value="MITOCHONDRIAL INTERMEDIATE PEPTIDASE"/>
    <property type="match status" value="1"/>
</dbReference>
<evidence type="ECO:0000256" key="3">
    <source>
        <dbReference type="ARBA" id="ARBA00022670"/>
    </source>
</evidence>
<dbReference type="CDD" id="cd06457">
    <property type="entry name" value="M3A_MIP"/>
    <property type="match status" value="1"/>
</dbReference>
<reference evidence="14" key="1">
    <citation type="submission" date="2020-10" db="EMBL/GenBank/DDBJ databases">
        <authorList>
            <person name="Han B."/>
            <person name="Lu T."/>
            <person name="Zhao Q."/>
            <person name="Huang X."/>
            <person name="Zhao Y."/>
        </authorList>
    </citation>
    <scope>NUCLEOTIDE SEQUENCE</scope>
</reference>
<name>A0A811SCJ1_9POAL</name>
<dbReference type="SUPFAM" id="SSF47699">
    <property type="entry name" value="Bifunctional inhibitor/lipid-transfer protein/seed storage 2S albumin"/>
    <property type="match status" value="1"/>
</dbReference>
<evidence type="ECO:0000259" key="12">
    <source>
        <dbReference type="Pfam" id="PF01432"/>
    </source>
</evidence>
<accession>A0A811SCJ1</accession>
<dbReference type="InterPro" id="IPR016140">
    <property type="entry name" value="Bifunc_inhib/LTP/seed_store"/>
</dbReference>
<dbReference type="GO" id="GO:0006508">
    <property type="term" value="P:proteolysis"/>
    <property type="evidence" value="ECO:0007669"/>
    <property type="project" value="UniProtKB-KW"/>
</dbReference>
<dbReference type="InterPro" id="IPR024079">
    <property type="entry name" value="MetalloPept_cat_dom_sf"/>
</dbReference>
<dbReference type="EMBL" id="CAJGYO010000019">
    <property type="protein sequence ID" value="CAD6338585.1"/>
    <property type="molecule type" value="Genomic_DNA"/>
</dbReference>
<protein>
    <recommendedName>
        <fullName evidence="16">Mitochondrial intermediate peptidase</fullName>
    </recommendedName>
</protein>
<dbReference type="CDD" id="cd00010">
    <property type="entry name" value="AAI_LTSS"/>
    <property type="match status" value="1"/>
</dbReference>
<feature type="chain" id="PRO_5032795234" description="Mitochondrial intermediate peptidase" evidence="11">
    <location>
        <begin position="27"/>
        <end position="932"/>
    </location>
</feature>
<dbReference type="SUPFAM" id="SSF55486">
    <property type="entry name" value="Metalloproteases ('zincins'), catalytic domain"/>
    <property type="match status" value="1"/>
</dbReference>
<evidence type="ECO:0000256" key="2">
    <source>
        <dbReference type="ARBA" id="ARBA00006040"/>
    </source>
</evidence>
<keyword evidence="6 10" id="KW-0862">Zinc</keyword>
<organism evidence="14 15">
    <name type="scientific">Miscanthus lutarioriparius</name>
    <dbReference type="NCBI Taxonomy" id="422564"/>
    <lineage>
        <taxon>Eukaryota</taxon>
        <taxon>Viridiplantae</taxon>
        <taxon>Streptophyta</taxon>
        <taxon>Embryophyta</taxon>
        <taxon>Tracheophyta</taxon>
        <taxon>Spermatophyta</taxon>
        <taxon>Magnoliopsida</taxon>
        <taxon>Liliopsida</taxon>
        <taxon>Poales</taxon>
        <taxon>Poaceae</taxon>
        <taxon>PACMAD clade</taxon>
        <taxon>Panicoideae</taxon>
        <taxon>Andropogonodae</taxon>
        <taxon>Andropogoneae</taxon>
        <taxon>Saccharinae</taxon>
        <taxon>Miscanthus</taxon>
    </lineage>
</organism>
<comment type="similarity">
    <text evidence="2 10">Belongs to the peptidase M3 family.</text>
</comment>
<proteinExistence type="inferred from homology"/>
<dbReference type="InterPro" id="IPR024077">
    <property type="entry name" value="Neurolysin/TOP_dom2"/>
</dbReference>
<keyword evidence="11" id="KW-0732">Signal</keyword>
<feature type="domain" description="Bifunctional inhibitor/plant lipid transfer protein/seed storage helical" evidence="13">
    <location>
        <begin position="12"/>
        <end position="104"/>
    </location>
</feature>
<dbReference type="AlphaFoldDB" id="A0A811SCJ1"/>
<evidence type="ECO:0000256" key="6">
    <source>
        <dbReference type="ARBA" id="ARBA00022833"/>
    </source>
</evidence>
<dbReference type="GO" id="GO:0005739">
    <property type="term" value="C:mitochondrion"/>
    <property type="evidence" value="ECO:0007669"/>
    <property type="project" value="UniProtKB-SubCell"/>
</dbReference>
<keyword evidence="4 10" id="KW-0479">Metal-binding</keyword>
<feature type="domain" description="Peptidase M3A/M3B catalytic" evidence="12">
    <location>
        <begin position="748"/>
        <end position="909"/>
    </location>
</feature>
<gene>
    <name evidence="14" type="ORF">NCGR_LOCUS62683</name>
</gene>
<feature type="domain" description="Peptidase M3A/M3B catalytic" evidence="12">
    <location>
        <begin position="493"/>
        <end position="730"/>
    </location>
</feature>
<dbReference type="Pfam" id="PF01432">
    <property type="entry name" value="Peptidase_M3"/>
    <property type="match status" value="2"/>
</dbReference>
<comment type="subcellular location">
    <subcellularLocation>
        <location evidence="1">Mitochondrion</location>
    </subcellularLocation>
</comment>
<dbReference type="GO" id="GO:0006518">
    <property type="term" value="P:peptide metabolic process"/>
    <property type="evidence" value="ECO:0007669"/>
    <property type="project" value="TreeGrafter"/>
</dbReference>
<dbReference type="Pfam" id="PF14368">
    <property type="entry name" value="LTP_2"/>
    <property type="match status" value="1"/>
</dbReference>
<dbReference type="GO" id="GO:0004222">
    <property type="term" value="F:metalloendopeptidase activity"/>
    <property type="evidence" value="ECO:0007669"/>
    <property type="project" value="InterPro"/>
</dbReference>
<dbReference type="InterPro" id="IPR001567">
    <property type="entry name" value="Pept_M3A_M3B_dom"/>
</dbReference>
<dbReference type="OrthoDB" id="17530at2759"/>
<evidence type="ECO:0000256" key="1">
    <source>
        <dbReference type="ARBA" id="ARBA00004173"/>
    </source>
</evidence>
<evidence type="ECO:0000313" key="14">
    <source>
        <dbReference type="EMBL" id="CAD6338585.1"/>
    </source>
</evidence>
<evidence type="ECO:0008006" key="16">
    <source>
        <dbReference type="Google" id="ProtNLM"/>
    </source>
</evidence>
<dbReference type="Proteomes" id="UP000604825">
    <property type="component" value="Unassembled WGS sequence"/>
</dbReference>
<evidence type="ECO:0000256" key="10">
    <source>
        <dbReference type="RuleBase" id="RU003435"/>
    </source>
</evidence>
<evidence type="ECO:0000256" key="9">
    <source>
        <dbReference type="ARBA" id="ARBA00023128"/>
    </source>
</evidence>
<keyword evidence="3 10" id="KW-0645">Protease</keyword>
<evidence type="ECO:0000256" key="11">
    <source>
        <dbReference type="SAM" id="SignalP"/>
    </source>
</evidence>
<evidence type="ECO:0000313" key="15">
    <source>
        <dbReference type="Proteomes" id="UP000604825"/>
    </source>
</evidence>
<dbReference type="PANTHER" id="PTHR11804">
    <property type="entry name" value="PROTEASE M3 THIMET OLIGOPEPTIDASE-RELATED"/>
    <property type="match status" value="1"/>
</dbReference>
<evidence type="ECO:0000256" key="4">
    <source>
        <dbReference type="ARBA" id="ARBA00022723"/>
    </source>
</evidence>
<dbReference type="GO" id="GO:0046872">
    <property type="term" value="F:metal ion binding"/>
    <property type="evidence" value="ECO:0007669"/>
    <property type="project" value="UniProtKB-UniRule"/>
</dbReference>
<feature type="signal peptide" evidence="11">
    <location>
        <begin position="1"/>
        <end position="26"/>
    </location>
</feature>
<comment type="cofactor">
    <cofactor evidence="10">
        <name>Zn(2+)</name>
        <dbReference type="ChEBI" id="CHEBI:29105"/>
    </cofactor>
    <text evidence="10">Binds 1 zinc ion.</text>
</comment>